<proteinExistence type="predicted"/>
<dbReference type="SMART" id="SM00507">
    <property type="entry name" value="HNHc"/>
    <property type="match status" value="1"/>
</dbReference>
<reference evidence="4" key="1">
    <citation type="submission" date="2018-04" db="EMBL/GenBank/DDBJ databases">
        <authorList>
            <person name="Liu S."/>
            <person name="Wang Z."/>
            <person name="Li J."/>
        </authorList>
    </citation>
    <scope>NUCLEOTIDE SEQUENCE [LARGE SCALE GENOMIC DNA]</scope>
    <source>
        <strain evidence="4">2189</strain>
    </source>
</reference>
<dbReference type="RefSeq" id="WP_108431859.1">
    <property type="nucleotide sequence ID" value="NZ_CP026947.1"/>
</dbReference>
<feature type="region of interest" description="Disordered" evidence="1">
    <location>
        <begin position="335"/>
        <end position="371"/>
    </location>
</feature>
<dbReference type="CDD" id="cd00085">
    <property type="entry name" value="HNHc"/>
    <property type="match status" value="1"/>
</dbReference>
<dbReference type="AlphaFoldDB" id="A0A2U1T6U0"/>
<evidence type="ECO:0000313" key="3">
    <source>
        <dbReference type="EMBL" id="PWC01693.1"/>
    </source>
</evidence>
<sequence length="395" mass="44674">MSHLDTYAELQFAGIDLLEEADRYSRGELTERGISSREASRLLKLSRTFFSKARHPRKQRDAVEAARRRRHSVDTLEVIRNTARGVHKGAEVGMWDLMVEFCDYEGSYDEIKRRTKQRVLEINLRVPDRVEKARSRRTLHISATITAWGTRRFSGEAPAEDLDGFLPLIDERTRALRKADNKLTFEQAHYDAVKSLLTDGEDGEKLAPVDKTYTPLVVVSAEDAFEIIEGRGDDVLLAATDGTQMTGRDLINERLSDYTYFGLVDPVNGPINLYQGERFANFKQRALARAETILCAWDGCLTPADRCEIHHIDAVSQGGGTDLRWLTPLCGHHNGRNDDDPHAPPKNGRVERINGKIHYRPPDGEPVRHREPVARMGMMDVIDRSPRSPSPDPEP</sequence>
<evidence type="ECO:0000256" key="1">
    <source>
        <dbReference type="SAM" id="MobiDB-lite"/>
    </source>
</evidence>
<accession>A0A2U1T6U0</accession>
<feature type="domain" description="HNH nuclease" evidence="2">
    <location>
        <begin position="283"/>
        <end position="335"/>
    </location>
</feature>
<dbReference type="KEGG" id="cyz:C3B44_07645"/>
<organism evidence="3 4">
    <name type="scientific">Corynebacterium yudongzhengii</name>
    <dbReference type="NCBI Taxonomy" id="2080740"/>
    <lineage>
        <taxon>Bacteria</taxon>
        <taxon>Bacillati</taxon>
        <taxon>Actinomycetota</taxon>
        <taxon>Actinomycetes</taxon>
        <taxon>Mycobacteriales</taxon>
        <taxon>Corynebacteriaceae</taxon>
        <taxon>Corynebacterium</taxon>
    </lineage>
</organism>
<evidence type="ECO:0000313" key="4">
    <source>
        <dbReference type="Proteomes" id="UP000244989"/>
    </source>
</evidence>
<comment type="caution">
    <text evidence="3">The sequence shown here is derived from an EMBL/GenBank/DDBJ whole genome shotgun (WGS) entry which is preliminary data.</text>
</comment>
<dbReference type="OrthoDB" id="4412276at2"/>
<dbReference type="EMBL" id="QEEZ01000009">
    <property type="protein sequence ID" value="PWC01693.1"/>
    <property type="molecule type" value="Genomic_DNA"/>
</dbReference>
<protein>
    <recommendedName>
        <fullName evidence="2">HNH nuclease domain-containing protein</fullName>
    </recommendedName>
</protein>
<name>A0A2U1T6U0_9CORY</name>
<keyword evidence="4" id="KW-1185">Reference proteome</keyword>
<feature type="region of interest" description="Disordered" evidence="1">
    <location>
        <begin position="376"/>
        <end position="395"/>
    </location>
</feature>
<dbReference type="Gene3D" id="1.10.30.50">
    <property type="match status" value="1"/>
</dbReference>
<gene>
    <name evidence="3" type="ORF">DF222_06165</name>
</gene>
<evidence type="ECO:0000259" key="2">
    <source>
        <dbReference type="SMART" id="SM00507"/>
    </source>
</evidence>
<dbReference type="InterPro" id="IPR003615">
    <property type="entry name" value="HNH_nuc"/>
</dbReference>
<dbReference type="Proteomes" id="UP000244989">
    <property type="component" value="Unassembled WGS sequence"/>
</dbReference>